<comment type="caution">
    <text evidence="2">The sequence shown here is derived from an EMBL/GenBank/DDBJ whole genome shotgun (WGS) entry which is preliminary data.</text>
</comment>
<evidence type="ECO:0000256" key="1">
    <source>
        <dbReference type="SAM" id="Phobius"/>
    </source>
</evidence>
<feature type="transmembrane region" description="Helical" evidence="1">
    <location>
        <begin position="170"/>
        <end position="197"/>
    </location>
</feature>
<evidence type="ECO:0000313" key="2">
    <source>
        <dbReference type="EMBL" id="TRY71586.1"/>
    </source>
</evidence>
<keyword evidence="1" id="KW-0812">Transmembrane</keyword>
<feature type="transmembrane region" description="Helical" evidence="1">
    <location>
        <begin position="39"/>
        <end position="64"/>
    </location>
</feature>
<feature type="transmembrane region" description="Helical" evidence="1">
    <location>
        <begin position="128"/>
        <end position="150"/>
    </location>
</feature>
<reference evidence="2 3" key="1">
    <citation type="journal article" date="2018" name="Nat. Ecol. Evol.">
        <title>Genomic signatures of mitonuclear coevolution across populations of Tigriopus californicus.</title>
        <authorList>
            <person name="Barreto F.S."/>
            <person name="Watson E.T."/>
            <person name="Lima T.G."/>
            <person name="Willett C.S."/>
            <person name="Edmands S."/>
            <person name="Li W."/>
            <person name="Burton R.S."/>
        </authorList>
    </citation>
    <scope>NUCLEOTIDE SEQUENCE [LARGE SCALE GENOMIC DNA]</scope>
    <source>
        <strain evidence="2 3">San Diego</strain>
    </source>
</reference>
<keyword evidence="3" id="KW-1185">Reference proteome</keyword>
<dbReference type="EMBL" id="VCGU01000008">
    <property type="protein sequence ID" value="TRY71586.1"/>
    <property type="molecule type" value="Genomic_DNA"/>
</dbReference>
<organism evidence="2 3">
    <name type="scientific">Tigriopus californicus</name>
    <name type="common">Marine copepod</name>
    <dbReference type="NCBI Taxonomy" id="6832"/>
    <lineage>
        <taxon>Eukaryota</taxon>
        <taxon>Metazoa</taxon>
        <taxon>Ecdysozoa</taxon>
        <taxon>Arthropoda</taxon>
        <taxon>Crustacea</taxon>
        <taxon>Multicrustacea</taxon>
        <taxon>Hexanauplia</taxon>
        <taxon>Copepoda</taxon>
        <taxon>Harpacticoida</taxon>
        <taxon>Harpacticidae</taxon>
        <taxon>Tigriopus</taxon>
    </lineage>
</organism>
<protein>
    <submittedName>
        <fullName evidence="2">Uncharacterized protein</fullName>
    </submittedName>
</protein>
<keyword evidence="1" id="KW-0472">Membrane</keyword>
<proteinExistence type="predicted"/>
<gene>
    <name evidence="2" type="ORF">TCAL_09065</name>
</gene>
<dbReference type="Proteomes" id="UP000318571">
    <property type="component" value="Chromosome 7"/>
</dbReference>
<evidence type="ECO:0000313" key="3">
    <source>
        <dbReference type="Proteomes" id="UP000318571"/>
    </source>
</evidence>
<feature type="non-terminal residue" evidence="2">
    <location>
        <position position="242"/>
    </location>
</feature>
<name>A0A553P1M7_TIGCA</name>
<sequence>MDVWDRRLHQVGLLIGFTPFNVDKSRNLILRVNWMSIQAFYFVLVTVLTQLILIFYCGSVASLISRKGIAFALRSTGWIGGLATTNAMQWIIIARHDKIVDHLNATYLLLGRKSSANLKWQNDKKMSFIFGLIFLGILPIIAVSGHICFLPGDVYLHNLLQVYRPDYEPFWNIISKVIHCYSGVIYLLGTFLIDFLLIHFSMGYSRHFEEINQHIMLLKAEAPTLLARKGVTNIAFEVDQKP</sequence>
<keyword evidence="1" id="KW-1133">Transmembrane helix</keyword>
<dbReference type="AlphaFoldDB" id="A0A553P1M7"/>
<accession>A0A553P1M7</accession>